<evidence type="ECO:0000313" key="2">
    <source>
        <dbReference type="EMBL" id="CEK57717.1"/>
    </source>
</evidence>
<dbReference type="EMBL" id="HACG01010852">
    <property type="protein sequence ID" value="CEK57717.1"/>
    <property type="molecule type" value="Transcribed_RNA"/>
</dbReference>
<feature type="non-terminal residue" evidence="2">
    <location>
        <position position="88"/>
    </location>
</feature>
<sequence>YPSQQVQRRSFIPRSPESRDKMFRQHTDGNERQVHRLSKNIDKKLSIPHQTSINQFQIKRRQPHSIPPRHCRSLDYIPSDRDDAMSSC</sequence>
<dbReference type="AlphaFoldDB" id="A0A0B6YNG7"/>
<feature type="compositionally biased region" description="Basic and acidic residues" evidence="1">
    <location>
        <begin position="16"/>
        <end position="45"/>
    </location>
</feature>
<accession>A0A0B6YNG7</accession>
<feature type="compositionally biased region" description="Basic and acidic residues" evidence="1">
    <location>
        <begin position="78"/>
        <end position="88"/>
    </location>
</feature>
<feature type="non-terminal residue" evidence="2">
    <location>
        <position position="1"/>
    </location>
</feature>
<feature type="compositionally biased region" description="Polar residues" evidence="1">
    <location>
        <begin position="48"/>
        <end position="57"/>
    </location>
</feature>
<feature type="region of interest" description="Disordered" evidence="1">
    <location>
        <begin position="1"/>
        <end position="88"/>
    </location>
</feature>
<feature type="compositionally biased region" description="Basic residues" evidence="1">
    <location>
        <begin position="58"/>
        <end position="71"/>
    </location>
</feature>
<gene>
    <name evidence="2" type="primary">ORF30903</name>
</gene>
<protein>
    <submittedName>
        <fullName evidence="2">Uncharacterized protein</fullName>
    </submittedName>
</protein>
<evidence type="ECO:0000256" key="1">
    <source>
        <dbReference type="SAM" id="MobiDB-lite"/>
    </source>
</evidence>
<name>A0A0B6YNG7_9EUPU</name>
<proteinExistence type="predicted"/>
<organism evidence="2">
    <name type="scientific">Arion vulgaris</name>
    <dbReference type="NCBI Taxonomy" id="1028688"/>
    <lineage>
        <taxon>Eukaryota</taxon>
        <taxon>Metazoa</taxon>
        <taxon>Spiralia</taxon>
        <taxon>Lophotrochozoa</taxon>
        <taxon>Mollusca</taxon>
        <taxon>Gastropoda</taxon>
        <taxon>Heterobranchia</taxon>
        <taxon>Euthyneura</taxon>
        <taxon>Panpulmonata</taxon>
        <taxon>Eupulmonata</taxon>
        <taxon>Stylommatophora</taxon>
        <taxon>Helicina</taxon>
        <taxon>Arionoidea</taxon>
        <taxon>Arionidae</taxon>
        <taxon>Arion</taxon>
    </lineage>
</organism>
<reference evidence="2" key="1">
    <citation type="submission" date="2014-12" db="EMBL/GenBank/DDBJ databases">
        <title>Insight into the proteome of Arion vulgaris.</title>
        <authorList>
            <person name="Aradska J."/>
            <person name="Bulat T."/>
            <person name="Smidak R."/>
            <person name="Sarate P."/>
            <person name="Gangsoo J."/>
            <person name="Sialana F."/>
            <person name="Bilban M."/>
            <person name="Lubec G."/>
        </authorList>
    </citation>
    <scope>NUCLEOTIDE SEQUENCE</scope>
    <source>
        <tissue evidence="2">Skin</tissue>
    </source>
</reference>